<dbReference type="AlphaFoldDB" id="A0AAE3RA30"/>
<dbReference type="InterPro" id="IPR006015">
    <property type="entry name" value="Universal_stress_UspA"/>
</dbReference>
<dbReference type="InterPro" id="IPR014729">
    <property type="entry name" value="Rossmann-like_a/b/a_fold"/>
</dbReference>
<sequence length="306" mass="34791">MKTIVLPTDYSDNARQAAEYAVCLAQRMNSSLVLFHAIELPLISSSVLPALSVLEPIIDSHRKHLEELKQVITQKYPVPVSYMIRVGTLAKVLQEFLEQQNADLVVMGLRGSNPVTHFWIGSSTASVLKESNIPVLILPQLYHYHPISRILFACDLKPISNAQVLFPLKDIASESKAVVRVLHLSEVTAYEKEPAEYTYPADYTQTSVFNPVQLAESGSSEKVVSARQYWQEQLKELRPEFTNLYEENIPEAIEREIFTYGADLLVMLPHHHTFFQRLLEKSNTEQMLFRIHIPLLALADYTGKKE</sequence>
<dbReference type="PRINTS" id="PR01438">
    <property type="entry name" value="UNVRSLSTRESS"/>
</dbReference>
<keyword evidence="4" id="KW-1185">Reference proteome</keyword>
<evidence type="ECO:0000313" key="3">
    <source>
        <dbReference type="EMBL" id="MDJ1506436.1"/>
    </source>
</evidence>
<dbReference type="PANTHER" id="PTHR46268">
    <property type="entry name" value="STRESS RESPONSE PROTEIN NHAX"/>
    <property type="match status" value="1"/>
</dbReference>
<gene>
    <name evidence="3" type="ORF">QNI22_37650</name>
</gene>
<evidence type="ECO:0000313" key="4">
    <source>
        <dbReference type="Proteomes" id="UP001232063"/>
    </source>
</evidence>
<reference evidence="3" key="1">
    <citation type="submission" date="2023-05" db="EMBL/GenBank/DDBJ databases">
        <authorList>
            <person name="Zhang X."/>
        </authorList>
    </citation>
    <scope>NUCLEOTIDE SEQUENCE</scope>
    <source>
        <strain evidence="3">BD1B2-1</strain>
    </source>
</reference>
<accession>A0AAE3RA30</accession>
<dbReference type="Pfam" id="PF00582">
    <property type="entry name" value="Usp"/>
    <property type="match status" value="2"/>
</dbReference>
<evidence type="ECO:0000259" key="2">
    <source>
        <dbReference type="Pfam" id="PF00582"/>
    </source>
</evidence>
<organism evidence="3 4">
    <name type="scientific">Xanthocytophaga agilis</name>
    <dbReference type="NCBI Taxonomy" id="3048010"/>
    <lineage>
        <taxon>Bacteria</taxon>
        <taxon>Pseudomonadati</taxon>
        <taxon>Bacteroidota</taxon>
        <taxon>Cytophagia</taxon>
        <taxon>Cytophagales</taxon>
        <taxon>Rhodocytophagaceae</taxon>
        <taxon>Xanthocytophaga</taxon>
    </lineage>
</organism>
<dbReference type="Proteomes" id="UP001232063">
    <property type="component" value="Unassembled WGS sequence"/>
</dbReference>
<dbReference type="EMBL" id="JASJOU010000022">
    <property type="protein sequence ID" value="MDJ1506436.1"/>
    <property type="molecule type" value="Genomic_DNA"/>
</dbReference>
<name>A0AAE3RA30_9BACT</name>
<comment type="similarity">
    <text evidence="1">Belongs to the universal stress protein A family.</text>
</comment>
<dbReference type="InterPro" id="IPR006016">
    <property type="entry name" value="UspA"/>
</dbReference>
<dbReference type="RefSeq" id="WP_314519376.1">
    <property type="nucleotide sequence ID" value="NZ_JASJOU010000022.1"/>
</dbReference>
<evidence type="ECO:0000256" key="1">
    <source>
        <dbReference type="ARBA" id="ARBA00008791"/>
    </source>
</evidence>
<dbReference type="CDD" id="cd00293">
    <property type="entry name" value="USP-like"/>
    <property type="match status" value="1"/>
</dbReference>
<protein>
    <submittedName>
        <fullName evidence="3">Universal stress protein</fullName>
    </submittedName>
</protein>
<proteinExistence type="inferred from homology"/>
<comment type="caution">
    <text evidence="3">The sequence shown here is derived from an EMBL/GenBank/DDBJ whole genome shotgun (WGS) entry which is preliminary data.</text>
</comment>
<dbReference type="PANTHER" id="PTHR46268:SF6">
    <property type="entry name" value="UNIVERSAL STRESS PROTEIN UP12"/>
    <property type="match status" value="1"/>
</dbReference>
<feature type="domain" description="UspA" evidence="2">
    <location>
        <begin position="148"/>
        <end position="297"/>
    </location>
</feature>
<dbReference type="Gene3D" id="3.40.50.620">
    <property type="entry name" value="HUPs"/>
    <property type="match status" value="2"/>
</dbReference>
<feature type="domain" description="UspA" evidence="2">
    <location>
        <begin position="1"/>
        <end position="139"/>
    </location>
</feature>
<dbReference type="SUPFAM" id="SSF52402">
    <property type="entry name" value="Adenine nucleotide alpha hydrolases-like"/>
    <property type="match status" value="2"/>
</dbReference>